<reference evidence="6" key="1">
    <citation type="submission" date="2017-09" db="EMBL/GenBank/DDBJ databases">
        <title>Depth-based differentiation of microbial function through sediment-hosted aquifers and enrichment of novel symbionts in the deep terrestrial subsurface.</title>
        <authorList>
            <person name="Probst A.J."/>
            <person name="Ladd B."/>
            <person name="Jarett J.K."/>
            <person name="Geller-Mcgrath D.E."/>
            <person name="Sieber C.M.K."/>
            <person name="Emerson J.B."/>
            <person name="Anantharaman K."/>
            <person name="Thomas B.C."/>
            <person name="Malmstrom R."/>
            <person name="Stieglmeier M."/>
            <person name="Klingl A."/>
            <person name="Woyke T."/>
            <person name="Ryan C.M."/>
            <person name="Banfield J.F."/>
        </authorList>
    </citation>
    <scope>NUCLEOTIDE SEQUENCE [LARGE SCALE GENOMIC DNA]</scope>
</reference>
<dbReference type="AlphaFoldDB" id="A0A2M7RBV6"/>
<evidence type="ECO:0000256" key="3">
    <source>
        <dbReference type="ARBA" id="ARBA00022741"/>
    </source>
</evidence>
<dbReference type="Proteomes" id="UP000228689">
    <property type="component" value="Unassembled WGS sequence"/>
</dbReference>
<dbReference type="InterPro" id="IPR000850">
    <property type="entry name" value="Adenylat/UMP-CMP_kin"/>
</dbReference>
<evidence type="ECO:0008006" key="7">
    <source>
        <dbReference type="Google" id="ProtNLM"/>
    </source>
</evidence>
<accession>A0A2M7RBV6</accession>
<keyword evidence="4" id="KW-0418">Kinase</keyword>
<keyword evidence="1" id="KW-0808">Transferase</keyword>
<proteinExistence type="predicted"/>
<dbReference type="InterPro" id="IPR033690">
    <property type="entry name" value="Adenylat_kinase_CS"/>
</dbReference>
<evidence type="ECO:0000256" key="1">
    <source>
        <dbReference type="ARBA" id="ARBA00022679"/>
    </source>
</evidence>
<name>A0A2M7RBV6_9BACT</name>
<gene>
    <name evidence="5" type="ORF">COY67_02845</name>
</gene>
<dbReference type="EMBL" id="PFMC01000070">
    <property type="protein sequence ID" value="PIY94248.1"/>
    <property type="molecule type" value="Genomic_DNA"/>
</dbReference>
<comment type="caution">
    <text evidence="5">The sequence shown here is derived from an EMBL/GenBank/DDBJ whole genome shotgun (WGS) entry which is preliminary data.</text>
</comment>
<dbReference type="GO" id="GO:0009165">
    <property type="term" value="P:nucleotide biosynthetic process"/>
    <property type="evidence" value="ECO:0007669"/>
    <property type="project" value="UniProtKB-KW"/>
</dbReference>
<evidence type="ECO:0000313" key="5">
    <source>
        <dbReference type="EMBL" id="PIY94248.1"/>
    </source>
</evidence>
<dbReference type="Gene3D" id="3.40.50.300">
    <property type="entry name" value="P-loop containing nucleotide triphosphate hydrolases"/>
    <property type="match status" value="1"/>
</dbReference>
<sequence>MKKYKEENPIALTKTVVDGLTTKFNLSLLDEREKYFEAKVGKEITELKKYFENNTFIAYWMGKKNSGKGTYSKFMVEIFGKDRIAHVSVGDVVRSAHTDMADEDKKKELLDYLSVHYRGYISLDQAIDALLGRNTASLLPSEFILALIKREIDKTPKKIIFIDGFPRELDQVSYTLFLRDLIDYRKDPDVFIAIDIPEFVIDERMKNRVVCPECHTPRSLKLLTTPEVGYDQEKKEFYLICDNPKCNNVRMGSKEGDNAGIESIRDRLELDEKLIETVFSLHGVPKILLRNSIPTKDVNGLVDDYEITPEYSYQLNPDNSVKTIESEWIIKDDEGQDAYSLLAPAVVVSLIKQLHTLFLKDS</sequence>
<keyword evidence="2" id="KW-0545">Nucleotide biosynthesis</keyword>
<evidence type="ECO:0000256" key="4">
    <source>
        <dbReference type="ARBA" id="ARBA00022777"/>
    </source>
</evidence>
<keyword evidence="3" id="KW-0547">Nucleotide-binding</keyword>
<dbReference type="GO" id="GO:0019205">
    <property type="term" value="F:nucleobase-containing compound kinase activity"/>
    <property type="evidence" value="ECO:0007669"/>
    <property type="project" value="InterPro"/>
</dbReference>
<dbReference type="GO" id="GO:0005524">
    <property type="term" value="F:ATP binding"/>
    <property type="evidence" value="ECO:0007669"/>
    <property type="project" value="InterPro"/>
</dbReference>
<evidence type="ECO:0000256" key="2">
    <source>
        <dbReference type="ARBA" id="ARBA00022727"/>
    </source>
</evidence>
<dbReference type="PANTHER" id="PTHR23359">
    <property type="entry name" value="NUCLEOTIDE KINASE"/>
    <property type="match status" value="1"/>
</dbReference>
<dbReference type="PROSITE" id="PS00113">
    <property type="entry name" value="ADENYLATE_KINASE"/>
    <property type="match status" value="1"/>
</dbReference>
<dbReference type="SUPFAM" id="SSF52540">
    <property type="entry name" value="P-loop containing nucleoside triphosphate hydrolases"/>
    <property type="match status" value="1"/>
</dbReference>
<organism evidence="5 6">
    <name type="scientific">Candidatus Komeilibacteria bacterium CG_4_10_14_0_8_um_filter_37_78</name>
    <dbReference type="NCBI Taxonomy" id="1974471"/>
    <lineage>
        <taxon>Bacteria</taxon>
        <taxon>Candidatus Komeiliibacteriota</taxon>
    </lineage>
</organism>
<evidence type="ECO:0000313" key="6">
    <source>
        <dbReference type="Proteomes" id="UP000228689"/>
    </source>
</evidence>
<dbReference type="Pfam" id="PF00406">
    <property type="entry name" value="ADK"/>
    <property type="match status" value="1"/>
</dbReference>
<dbReference type="InterPro" id="IPR027417">
    <property type="entry name" value="P-loop_NTPase"/>
</dbReference>
<protein>
    <recommendedName>
        <fullName evidence="7">Adenylate kinase</fullName>
    </recommendedName>
</protein>